<dbReference type="Proteomes" id="UP001596050">
    <property type="component" value="Unassembled WGS sequence"/>
</dbReference>
<evidence type="ECO:0000256" key="2">
    <source>
        <dbReference type="ARBA" id="ARBA00022619"/>
    </source>
</evidence>
<name>A0ABW0L0E1_9BURK</name>
<evidence type="ECO:0000256" key="7">
    <source>
        <dbReference type="ARBA" id="ARBA00023134"/>
    </source>
</evidence>
<feature type="binding site" evidence="9">
    <location>
        <begin position="49"/>
        <end position="53"/>
    </location>
    <ligand>
        <name>GTP</name>
        <dbReference type="ChEBI" id="CHEBI:37565"/>
    </ligand>
</feature>
<gene>
    <name evidence="9 11" type="primary">ribA</name>
    <name evidence="11" type="ORF">ACFPN5_03585</name>
</gene>
<sequence>MSIQHIASCRLPTVSAQFELHGFQDADTGAEHLALTLGAINDGAPVLCRVHSECMTGDALFSQRCDCGAQLAAAMERIAAEGRGVLLYLRQEGRGIGLLNKIRAYQLQDGGVDTVDANVRLGFPADARGYAMCAGMLGHLGVASLRLLTNNPRKVAALAEAGVPIVERIALVSGHNHHNQGYLAVKAARMGHLFDTSCVLADDEVLP</sequence>
<dbReference type="GO" id="GO:0003935">
    <property type="term" value="F:GTP cyclohydrolase II activity"/>
    <property type="evidence" value="ECO:0007669"/>
    <property type="project" value="UniProtKB-EC"/>
</dbReference>
<dbReference type="EC" id="3.5.4.25" evidence="9"/>
<comment type="pathway">
    <text evidence="1 9">Cofactor biosynthesis; riboflavin biosynthesis; 5-amino-6-(D-ribitylamino)uracil from GTP: step 1/4.</text>
</comment>
<evidence type="ECO:0000313" key="12">
    <source>
        <dbReference type="Proteomes" id="UP001596050"/>
    </source>
</evidence>
<keyword evidence="7 9" id="KW-0342">GTP-binding</keyword>
<evidence type="ECO:0000256" key="8">
    <source>
        <dbReference type="ARBA" id="ARBA00049295"/>
    </source>
</evidence>
<evidence type="ECO:0000256" key="6">
    <source>
        <dbReference type="ARBA" id="ARBA00022833"/>
    </source>
</evidence>
<feature type="domain" description="GTP cyclohydrolase II" evidence="10">
    <location>
        <begin position="6"/>
        <end position="169"/>
    </location>
</feature>
<evidence type="ECO:0000256" key="3">
    <source>
        <dbReference type="ARBA" id="ARBA00022723"/>
    </source>
</evidence>
<organism evidence="11 12">
    <name type="scientific">Massilia niabensis</name>
    <dbReference type="NCBI Taxonomy" id="544910"/>
    <lineage>
        <taxon>Bacteria</taxon>
        <taxon>Pseudomonadati</taxon>
        <taxon>Pseudomonadota</taxon>
        <taxon>Betaproteobacteria</taxon>
        <taxon>Burkholderiales</taxon>
        <taxon>Oxalobacteraceae</taxon>
        <taxon>Telluria group</taxon>
        <taxon>Massilia</taxon>
    </lineage>
</organism>
<comment type="function">
    <text evidence="9">Catalyzes the conversion of GTP to 2,5-diamino-6-ribosylamino-4(3H)-pyrimidinone 5'-phosphate (DARP), formate and pyrophosphate.</text>
</comment>
<dbReference type="InterPro" id="IPR036144">
    <property type="entry name" value="RibA-like_sf"/>
</dbReference>
<evidence type="ECO:0000313" key="11">
    <source>
        <dbReference type="EMBL" id="MFC5458890.1"/>
    </source>
</evidence>
<dbReference type="NCBIfam" id="NF001591">
    <property type="entry name" value="PRK00393.1"/>
    <property type="match status" value="1"/>
</dbReference>
<feature type="binding site" evidence="9">
    <location>
        <position position="149"/>
    </location>
    <ligand>
        <name>GTP</name>
        <dbReference type="ChEBI" id="CHEBI:37565"/>
    </ligand>
</feature>
<dbReference type="InterPro" id="IPR000926">
    <property type="entry name" value="RibA"/>
</dbReference>
<dbReference type="RefSeq" id="WP_379780181.1">
    <property type="nucleotide sequence ID" value="NZ_JBHSMU010000004.1"/>
</dbReference>
<feature type="binding site" evidence="9">
    <location>
        <position position="154"/>
    </location>
    <ligand>
        <name>GTP</name>
        <dbReference type="ChEBI" id="CHEBI:37565"/>
    </ligand>
</feature>
<evidence type="ECO:0000256" key="1">
    <source>
        <dbReference type="ARBA" id="ARBA00004853"/>
    </source>
</evidence>
<comment type="caution">
    <text evidence="11">The sequence shown here is derived from an EMBL/GenBank/DDBJ whole genome shotgun (WGS) entry which is preliminary data.</text>
</comment>
<dbReference type="HAMAP" id="MF_00179">
    <property type="entry name" value="RibA"/>
    <property type="match status" value="1"/>
</dbReference>
<dbReference type="InterPro" id="IPR032677">
    <property type="entry name" value="GTP_cyclohydro_II"/>
</dbReference>
<accession>A0ABW0L0E1</accession>
<feature type="binding site" evidence="9">
    <location>
        <position position="67"/>
    </location>
    <ligand>
        <name>Zn(2+)</name>
        <dbReference type="ChEBI" id="CHEBI:29105"/>
        <note>catalytic</note>
    </ligand>
</feature>
<feature type="active site" description="Nucleophile" evidence="9">
    <location>
        <position position="128"/>
    </location>
</feature>
<reference evidence="12" key="1">
    <citation type="journal article" date="2019" name="Int. J. Syst. Evol. Microbiol.">
        <title>The Global Catalogue of Microorganisms (GCM) 10K type strain sequencing project: providing services to taxonomists for standard genome sequencing and annotation.</title>
        <authorList>
            <consortium name="The Broad Institute Genomics Platform"/>
            <consortium name="The Broad Institute Genome Sequencing Center for Infectious Disease"/>
            <person name="Wu L."/>
            <person name="Ma J."/>
        </authorList>
    </citation>
    <scope>NUCLEOTIDE SEQUENCE [LARGE SCALE GENOMIC DNA]</scope>
    <source>
        <strain evidence="12">KACC 12649</strain>
    </source>
</reference>
<feature type="binding site" evidence="9">
    <location>
        <position position="114"/>
    </location>
    <ligand>
        <name>GTP</name>
        <dbReference type="ChEBI" id="CHEBI:37565"/>
    </ligand>
</feature>
<comment type="cofactor">
    <cofactor evidence="9">
        <name>Zn(2+)</name>
        <dbReference type="ChEBI" id="CHEBI:29105"/>
    </cofactor>
    <text evidence="9">Binds 1 zinc ion per subunit.</text>
</comment>
<keyword evidence="4 9" id="KW-0547">Nucleotide-binding</keyword>
<comment type="similarity">
    <text evidence="9">Belongs to the GTP cyclohydrolase II family.</text>
</comment>
<evidence type="ECO:0000259" key="10">
    <source>
        <dbReference type="Pfam" id="PF00925"/>
    </source>
</evidence>
<feature type="active site" description="Proton acceptor" evidence="9">
    <location>
        <position position="126"/>
    </location>
</feature>
<proteinExistence type="inferred from homology"/>
<comment type="catalytic activity">
    <reaction evidence="8 9">
        <text>GTP + 4 H2O = 2,5-diamino-6-hydroxy-4-(5-phosphoribosylamino)-pyrimidine + formate + 2 phosphate + 3 H(+)</text>
        <dbReference type="Rhea" id="RHEA:23704"/>
        <dbReference type="ChEBI" id="CHEBI:15377"/>
        <dbReference type="ChEBI" id="CHEBI:15378"/>
        <dbReference type="ChEBI" id="CHEBI:15740"/>
        <dbReference type="ChEBI" id="CHEBI:37565"/>
        <dbReference type="ChEBI" id="CHEBI:43474"/>
        <dbReference type="ChEBI" id="CHEBI:58614"/>
        <dbReference type="EC" id="3.5.4.25"/>
    </reaction>
</comment>
<protein>
    <recommendedName>
        <fullName evidence="9">GTP cyclohydrolase-2</fullName>
        <ecNumber evidence="9">3.5.4.25</ecNumber>
    </recommendedName>
    <alternativeName>
        <fullName evidence="9">GTP cyclohydrolase II</fullName>
    </alternativeName>
</protein>
<feature type="binding site" evidence="9">
    <location>
        <position position="54"/>
    </location>
    <ligand>
        <name>Zn(2+)</name>
        <dbReference type="ChEBI" id="CHEBI:29105"/>
        <note>catalytic</note>
    </ligand>
</feature>
<dbReference type="NCBIfam" id="TIGR00505">
    <property type="entry name" value="ribA"/>
    <property type="match status" value="1"/>
</dbReference>
<feature type="binding site" evidence="9">
    <location>
        <position position="70"/>
    </location>
    <ligand>
        <name>GTP</name>
        <dbReference type="ChEBI" id="CHEBI:37565"/>
    </ligand>
</feature>
<keyword evidence="12" id="KW-1185">Reference proteome</keyword>
<keyword evidence="6 9" id="KW-0862">Zinc</keyword>
<keyword evidence="2 9" id="KW-0686">Riboflavin biosynthesis</keyword>
<dbReference type="CDD" id="cd00641">
    <property type="entry name" value="GTP_cyclohydro2"/>
    <property type="match status" value="1"/>
</dbReference>
<feature type="binding site" evidence="9">
    <location>
        <position position="65"/>
    </location>
    <ligand>
        <name>Zn(2+)</name>
        <dbReference type="ChEBI" id="CHEBI:29105"/>
        <note>catalytic</note>
    </ligand>
</feature>
<keyword evidence="3 9" id="KW-0479">Metal-binding</keyword>
<evidence type="ECO:0000256" key="4">
    <source>
        <dbReference type="ARBA" id="ARBA00022741"/>
    </source>
</evidence>
<evidence type="ECO:0000256" key="5">
    <source>
        <dbReference type="ARBA" id="ARBA00022801"/>
    </source>
</evidence>
<keyword evidence="5 9" id="KW-0378">Hydrolase</keyword>
<evidence type="ECO:0000256" key="9">
    <source>
        <dbReference type="HAMAP-Rule" id="MF_00179"/>
    </source>
</evidence>
<dbReference type="PANTHER" id="PTHR21327:SF18">
    <property type="entry name" value="3,4-DIHYDROXY-2-BUTANONE 4-PHOSPHATE SYNTHASE"/>
    <property type="match status" value="1"/>
</dbReference>
<dbReference type="SUPFAM" id="SSF142695">
    <property type="entry name" value="RibA-like"/>
    <property type="match status" value="1"/>
</dbReference>
<dbReference type="EMBL" id="JBHSMU010000004">
    <property type="protein sequence ID" value="MFC5458890.1"/>
    <property type="molecule type" value="Genomic_DNA"/>
</dbReference>
<dbReference type="Pfam" id="PF00925">
    <property type="entry name" value="GTP_cyclohydro2"/>
    <property type="match status" value="1"/>
</dbReference>
<dbReference type="PANTHER" id="PTHR21327">
    <property type="entry name" value="GTP CYCLOHYDROLASE II-RELATED"/>
    <property type="match status" value="1"/>
</dbReference>
<dbReference type="Gene3D" id="3.40.50.10990">
    <property type="entry name" value="GTP cyclohydrolase II"/>
    <property type="match status" value="1"/>
</dbReference>
<feature type="binding site" evidence="9">
    <location>
        <begin position="92"/>
        <end position="94"/>
    </location>
    <ligand>
        <name>GTP</name>
        <dbReference type="ChEBI" id="CHEBI:37565"/>
    </ligand>
</feature>